<organism evidence="2">
    <name type="scientific">uncultured Frankineae bacterium</name>
    <dbReference type="NCBI Taxonomy" id="437475"/>
    <lineage>
        <taxon>Bacteria</taxon>
        <taxon>Bacillati</taxon>
        <taxon>Actinomycetota</taxon>
        <taxon>Actinomycetes</taxon>
        <taxon>Frankiales</taxon>
        <taxon>environmental samples</taxon>
    </lineage>
</organism>
<reference evidence="2" key="1">
    <citation type="submission" date="2020-02" db="EMBL/GenBank/DDBJ databases">
        <authorList>
            <person name="Meier V. D."/>
        </authorList>
    </citation>
    <scope>NUCLEOTIDE SEQUENCE</scope>
    <source>
        <strain evidence="2">AVDCRST_MAG07</strain>
    </source>
</reference>
<dbReference type="AlphaFoldDB" id="A0A6J4L8U5"/>
<dbReference type="EMBL" id="CADCUB010000085">
    <property type="protein sequence ID" value="CAA9326954.1"/>
    <property type="molecule type" value="Genomic_DNA"/>
</dbReference>
<evidence type="ECO:0000256" key="1">
    <source>
        <dbReference type="SAM" id="MobiDB-lite"/>
    </source>
</evidence>
<proteinExistence type="predicted"/>
<accession>A0A6J4L8U5</accession>
<gene>
    <name evidence="2" type="ORF">AVDCRST_MAG07-2023</name>
</gene>
<evidence type="ECO:0000313" key="2">
    <source>
        <dbReference type="EMBL" id="CAA9326954.1"/>
    </source>
</evidence>
<protein>
    <submittedName>
        <fullName evidence="2">Uncharacterized protein</fullName>
    </submittedName>
</protein>
<name>A0A6J4L8U5_9ACTN</name>
<feature type="region of interest" description="Disordered" evidence="1">
    <location>
        <begin position="1"/>
        <end position="37"/>
    </location>
</feature>
<sequence>MPLGQEPPTRRADPGRGPGSVVSAQCDGDRSPAAVEA</sequence>